<feature type="region of interest" description="Disordered" evidence="1">
    <location>
        <begin position="77"/>
        <end position="125"/>
    </location>
</feature>
<organism evidence="2">
    <name type="scientific">Arion vulgaris</name>
    <dbReference type="NCBI Taxonomy" id="1028688"/>
    <lineage>
        <taxon>Eukaryota</taxon>
        <taxon>Metazoa</taxon>
        <taxon>Spiralia</taxon>
        <taxon>Lophotrochozoa</taxon>
        <taxon>Mollusca</taxon>
        <taxon>Gastropoda</taxon>
        <taxon>Heterobranchia</taxon>
        <taxon>Euthyneura</taxon>
        <taxon>Panpulmonata</taxon>
        <taxon>Eupulmonata</taxon>
        <taxon>Stylommatophora</taxon>
        <taxon>Helicina</taxon>
        <taxon>Arionoidea</taxon>
        <taxon>Arionidae</taxon>
        <taxon>Arion</taxon>
    </lineage>
</organism>
<evidence type="ECO:0000313" key="2">
    <source>
        <dbReference type="EMBL" id="CEK63167.1"/>
    </source>
</evidence>
<feature type="compositionally biased region" description="Basic residues" evidence="1">
    <location>
        <begin position="99"/>
        <end position="108"/>
    </location>
</feature>
<feature type="compositionally biased region" description="Basic and acidic residues" evidence="1">
    <location>
        <begin position="77"/>
        <end position="86"/>
    </location>
</feature>
<evidence type="ECO:0000256" key="1">
    <source>
        <dbReference type="SAM" id="MobiDB-lite"/>
    </source>
</evidence>
<dbReference type="AlphaFoldDB" id="A0A0B6Z466"/>
<accession>A0A0B6Z466</accession>
<proteinExistence type="predicted"/>
<feature type="non-terminal residue" evidence="2">
    <location>
        <position position="1"/>
    </location>
</feature>
<dbReference type="EMBL" id="HACG01016302">
    <property type="protein sequence ID" value="CEK63167.1"/>
    <property type="molecule type" value="Transcribed_RNA"/>
</dbReference>
<sequence>LLQLIDRTNSDWKDPVLPPVLELSNYREITTDWTAMIDTANKVSVGETIKAVQKDAFSLHDQEMEDIGVSVVMTRRTNSDCKDTSNKRQIARVSDFKKRSTSKTTKNRMGKDNFSSRVYGETQSD</sequence>
<feature type="compositionally biased region" description="Polar residues" evidence="1">
    <location>
        <begin position="113"/>
        <end position="125"/>
    </location>
</feature>
<feature type="non-terminal residue" evidence="2">
    <location>
        <position position="125"/>
    </location>
</feature>
<reference evidence="2" key="1">
    <citation type="submission" date="2014-12" db="EMBL/GenBank/DDBJ databases">
        <title>Insight into the proteome of Arion vulgaris.</title>
        <authorList>
            <person name="Aradska J."/>
            <person name="Bulat T."/>
            <person name="Smidak R."/>
            <person name="Sarate P."/>
            <person name="Gangsoo J."/>
            <person name="Sialana F."/>
            <person name="Bilban M."/>
            <person name="Lubec G."/>
        </authorList>
    </citation>
    <scope>NUCLEOTIDE SEQUENCE</scope>
    <source>
        <tissue evidence="2">Skin</tissue>
    </source>
</reference>
<protein>
    <submittedName>
        <fullName evidence="2">Uncharacterized protein</fullName>
    </submittedName>
</protein>
<name>A0A0B6Z466_9EUPU</name>
<gene>
    <name evidence="2" type="primary">ORF47413</name>
</gene>